<dbReference type="PANTHER" id="PTHR34970:SF5">
    <property type="entry name" value="PROTEIN, PUTATIVE-RELATED"/>
    <property type="match status" value="1"/>
</dbReference>
<accession>A0A9Q1JU65</accession>
<dbReference type="AlphaFoldDB" id="A0A9Q1JU65"/>
<name>A0A9Q1JU65_9CARY</name>
<dbReference type="OrthoDB" id="1857675at2759"/>
<reference evidence="1" key="1">
    <citation type="submission" date="2022-04" db="EMBL/GenBank/DDBJ databases">
        <title>Carnegiea gigantea Genome sequencing and assembly v2.</title>
        <authorList>
            <person name="Copetti D."/>
            <person name="Sanderson M.J."/>
            <person name="Burquez A."/>
            <person name="Wojciechowski M.F."/>
        </authorList>
    </citation>
    <scope>NUCLEOTIDE SEQUENCE</scope>
    <source>
        <strain evidence="1">SGP5-SGP5p</strain>
        <tissue evidence="1">Aerial part</tissue>
    </source>
</reference>
<sequence length="151" mass="17245">MMRRRLLWFTSGFLVTGAAIAYFIHRDLARDRHLLLAQLNDNFGALETRVSNLETVPQDSSIQGWQLKLLYDPDTNDIGDEKWMPLYFQPEGDKRFRRELLEMDGIEKGLAFCVPIACSAIQAYHSPVNYGLEAGSRCQQIKGVYSADDEI</sequence>
<gene>
    <name evidence="1" type="ORF">Cgig2_027703</name>
</gene>
<dbReference type="PANTHER" id="PTHR34970">
    <property type="entry name" value="ABC TRANSPORTER A FAMILY PROTEIN"/>
    <property type="match status" value="1"/>
</dbReference>
<dbReference type="Proteomes" id="UP001153076">
    <property type="component" value="Unassembled WGS sequence"/>
</dbReference>
<protein>
    <submittedName>
        <fullName evidence="1">Uncharacterized protein</fullName>
    </submittedName>
</protein>
<comment type="caution">
    <text evidence="1">The sequence shown here is derived from an EMBL/GenBank/DDBJ whole genome shotgun (WGS) entry which is preliminary data.</text>
</comment>
<evidence type="ECO:0000313" key="2">
    <source>
        <dbReference type="Proteomes" id="UP001153076"/>
    </source>
</evidence>
<organism evidence="1 2">
    <name type="scientific">Carnegiea gigantea</name>
    <dbReference type="NCBI Taxonomy" id="171969"/>
    <lineage>
        <taxon>Eukaryota</taxon>
        <taxon>Viridiplantae</taxon>
        <taxon>Streptophyta</taxon>
        <taxon>Embryophyta</taxon>
        <taxon>Tracheophyta</taxon>
        <taxon>Spermatophyta</taxon>
        <taxon>Magnoliopsida</taxon>
        <taxon>eudicotyledons</taxon>
        <taxon>Gunneridae</taxon>
        <taxon>Pentapetalae</taxon>
        <taxon>Caryophyllales</taxon>
        <taxon>Cactineae</taxon>
        <taxon>Cactaceae</taxon>
        <taxon>Cactoideae</taxon>
        <taxon>Echinocereeae</taxon>
        <taxon>Carnegiea</taxon>
    </lineage>
</organism>
<evidence type="ECO:0000313" key="1">
    <source>
        <dbReference type="EMBL" id="KAJ8430990.1"/>
    </source>
</evidence>
<keyword evidence="2" id="KW-1185">Reference proteome</keyword>
<dbReference type="EMBL" id="JAKOGI010000734">
    <property type="protein sequence ID" value="KAJ8430990.1"/>
    <property type="molecule type" value="Genomic_DNA"/>
</dbReference>
<proteinExistence type="predicted"/>